<dbReference type="OrthoDB" id="5407458at2759"/>
<name>A0A9W9I8Z9_9EURO</name>
<feature type="compositionally biased region" description="Basic and acidic residues" evidence="1">
    <location>
        <begin position="407"/>
        <end position="448"/>
    </location>
</feature>
<reference evidence="2" key="2">
    <citation type="journal article" date="2023" name="IMA Fungus">
        <title>Comparative genomic study of the Penicillium genus elucidates a diverse pangenome and 15 lateral gene transfer events.</title>
        <authorList>
            <person name="Petersen C."/>
            <person name="Sorensen T."/>
            <person name="Nielsen M.R."/>
            <person name="Sondergaard T.E."/>
            <person name="Sorensen J.L."/>
            <person name="Fitzpatrick D.A."/>
            <person name="Frisvad J.C."/>
            <person name="Nielsen K.L."/>
        </authorList>
    </citation>
    <scope>NUCLEOTIDE SEQUENCE</scope>
    <source>
        <strain evidence="2">IBT 21917</strain>
    </source>
</reference>
<feature type="compositionally biased region" description="Basic and acidic residues" evidence="1">
    <location>
        <begin position="282"/>
        <end position="296"/>
    </location>
</feature>
<feature type="region of interest" description="Disordered" evidence="1">
    <location>
        <begin position="575"/>
        <end position="636"/>
    </location>
</feature>
<gene>
    <name evidence="2" type="ORF">N7492_004994</name>
</gene>
<protein>
    <submittedName>
        <fullName evidence="2">Uncharacterized protein</fullName>
    </submittedName>
</protein>
<evidence type="ECO:0000313" key="2">
    <source>
        <dbReference type="EMBL" id="KAJ5172401.1"/>
    </source>
</evidence>
<feature type="compositionally biased region" description="Low complexity" evidence="1">
    <location>
        <begin position="587"/>
        <end position="599"/>
    </location>
</feature>
<feature type="compositionally biased region" description="Low complexity" evidence="1">
    <location>
        <begin position="144"/>
        <end position="155"/>
    </location>
</feature>
<sequence>MAGKAPQPAFVEDFDDVAHDIVPDSRQVANTAAKLSRLDFRSAEPLIDGASDSGYSSRTAATVNSTQSGPSGGKSPPVPLKLDMPKRADLTRNSSSRKDRKDKDRARPARDEKMQVGAYPAHLTHVPRSPSKPRRRDSVHVRQYPPEGYYEGYYPPSTPVDTPRAMEYGPPPAYLFRPPVPDYTPTSPQHSRFPHGAIAEYHASRPSGRPVRSNTYRSSYHSERPQSWAMGSSPIYHQQIYPYDPHGPPPSSSAYSNAPYSSSPYGGGSFYTPSDYTVGPEYGRDRSRSRHREPSRARRASVVYAAPPDEVFPEWLEDGEPLEQYYSREPPRESRGRPVKLTQEYDEDRHRMPPPPPPPPKHKSVPQIHQARRPEPRKAQTTQSIPSSRRPSRAMDLTDLDAALPDEYDHRRSSREARLPERSGSLRDSKRSTSYHDHARGAKVAVEHSRRRRAQQYYYEDRGSSNGGLEDREREIERYQAAQAGRSTAPLPLSTEALIPKSANGAGSENGSQKSRSNSSRGSGTGSKAEDKNMTLIMNGMTIGFAEESLMGKSISIRTGDAGAMHLNIADGTPAAAAAKRPKNYITGGSSYSDYTGGSSRRELEDVPRRNRDDRRSERPSRRSSRSSYGPTRYQV</sequence>
<accession>A0A9W9I8Z9</accession>
<feature type="compositionally biased region" description="Basic and acidic residues" evidence="1">
    <location>
        <begin position="83"/>
        <end position="114"/>
    </location>
</feature>
<feature type="compositionally biased region" description="Polar residues" evidence="1">
    <location>
        <begin position="53"/>
        <end position="67"/>
    </location>
</feature>
<evidence type="ECO:0000256" key="1">
    <source>
        <dbReference type="SAM" id="MobiDB-lite"/>
    </source>
</evidence>
<comment type="caution">
    <text evidence="2">The sequence shown here is derived from an EMBL/GenBank/DDBJ whole genome shotgun (WGS) entry which is preliminary data.</text>
</comment>
<dbReference type="EMBL" id="JAPQKO010000003">
    <property type="protein sequence ID" value="KAJ5172401.1"/>
    <property type="molecule type" value="Genomic_DNA"/>
</dbReference>
<reference evidence="2" key="1">
    <citation type="submission" date="2022-11" db="EMBL/GenBank/DDBJ databases">
        <authorList>
            <person name="Petersen C."/>
        </authorList>
    </citation>
    <scope>NUCLEOTIDE SEQUENCE</scope>
    <source>
        <strain evidence="2">IBT 21917</strain>
    </source>
</reference>
<dbReference type="AlphaFoldDB" id="A0A9W9I8Z9"/>
<feature type="compositionally biased region" description="Pro residues" evidence="1">
    <location>
        <begin position="169"/>
        <end position="182"/>
    </location>
</feature>
<proteinExistence type="predicted"/>
<feature type="compositionally biased region" description="Acidic residues" evidence="1">
    <location>
        <begin position="311"/>
        <end position="321"/>
    </location>
</feature>
<feature type="compositionally biased region" description="Low complexity" evidence="1">
    <location>
        <begin position="252"/>
        <end position="274"/>
    </location>
</feature>
<feature type="region of interest" description="Disordered" evidence="1">
    <location>
        <begin position="38"/>
        <end position="472"/>
    </location>
</feature>
<feature type="compositionally biased region" description="Basic and acidic residues" evidence="1">
    <location>
        <begin position="459"/>
        <end position="472"/>
    </location>
</feature>
<dbReference type="Proteomes" id="UP001146351">
    <property type="component" value="Unassembled WGS sequence"/>
</dbReference>
<feature type="compositionally biased region" description="Polar residues" evidence="1">
    <location>
        <begin position="379"/>
        <end position="389"/>
    </location>
</feature>
<feature type="compositionally biased region" description="Low complexity" evidence="1">
    <location>
        <begin position="509"/>
        <end position="522"/>
    </location>
</feature>
<feature type="region of interest" description="Disordered" evidence="1">
    <location>
        <begin position="501"/>
        <end position="533"/>
    </location>
</feature>
<keyword evidence="3" id="KW-1185">Reference proteome</keyword>
<organism evidence="2 3">
    <name type="scientific">Penicillium capsulatum</name>
    <dbReference type="NCBI Taxonomy" id="69766"/>
    <lineage>
        <taxon>Eukaryota</taxon>
        <taxon>Fungi</taxon>
        <taxon>Dikarya</taxon>
        <taxon>Ascomycota</taxon>
        <taxon>Pezizomycotina</taxon>
        <taxon>Eurotiomycetes</taxon>
        <taxon>Eurotiomycetidae</taxon>
        <taxon>Eurotiales</taxon>
        <taxon>Aspergillaceae</taxon>
        <taxon>Penicillium</taxon>
    </lineage>
</organism>
<evidence type="ECO:0000313" key="3">
    <source>
        <dbReference type="Proteomes" id="UP001146351"/>
    </source>
</evidence>
<feature type="compositionally biased region" description="Basic and acidic residues" evidence="1">
    <location>
        <begin position="600"/>
        <end position="621"/>
    </location>
</feature>